<evidence type="ECO:0000256" key="1">
    <source>
        <dbReference type="SAM" id="MobiDB-lite"/>
    </source>
</evidence>
<dbReference type="OrthoDB" id="166981at2"/>
<sequence>MQNNSDDHHALALWAADCAERVLPLFEAAHPADKRPRDAISAARRWAKEKLSMVAARQFALEAHAAAREASTEAARQAARAAGHAAATAHVPTHAAHAAEYAVKAVTAQGGNSAAEEHWQDQKLPQLSPDASGSQSG</sequence>
<organism evidence="4 6">
    <name type="scientific">Devosia psychrophila</name>
    <dbReference type="NCBI Taxonomy" id="728005"/>
    <lineage>
        <taxon>Bacteria</taxon>
        <taxon>Pseudomonadati</taxon>
        <taxon>Pseudomonadota</taxon>
        <taxon>Alphaproteobacteria</taxon>
        <taxon>Hyphomicrobiales</taxon>
        <taxon>Devosiaceae</taxon>
        <taxon>Devosia</taxon>
    </lineage>
</organism>
<dbReference type="PATRIC" id="fig|728005.3.peg.1530"/>
<dbReference type="AlphaFoldDB" id="A0A0F5PTN6"/>
<dbReference type="EMBL" id="LAPV01000147">
    <property type="protein sequence ID" value="KKC31980.1"/>
    <property type="molecule type" value="Genomic_DNA"/>
</dbReference>
<dbReference type="Pfam" id="PF21805">
    <property type="entry name" value="Imm5_like"/>
    <property type="match status" value="1"/>
</dbReference>
<feature type="compositionally biased region" description="Polar residues" evidence="1">
    <location>
        <begin position="123"/>
        <end position="137"/>
    </location>
</feature>
<dbReference type="EMBL" id="FOMB01000010">
    <property type="protein sequence ID" value="SFC74807.1"/>
    <property type="molecule type" value="Genomic_DNA"/>
</dbReference>
<keyword evidence="5" id="KW-1185">Reference proteome</keyword>
<dbReference type="Proteomes" id="UP000182258">
    <property type="component" value="Unassembled WGS sequence"/>
</dbReference>
<dbReference type="RefSeq" id="WP_046172101.1">
    <property type="nucleotide sequence ID" value="NZ_FOMB01000010.1"/>
</dbReference>
<dbReference type="Proteomes" id="UP000033519">
    <property type="component" value="Unassembled WGS sequence"/>
</dbReference>
<protein>
    <submittedName>
        <fullName evidence="4">Immunity protein Imm5</fullName>
    </submittedName>
</protein>
<accession>A0A0F5PTN6</accession>
<reference evidence="3 5" key="1">
    <citation type="submission" date="2015-03" db="EMBL/GenBank/DDBJ databases">
        <authorList>
            <person name="Lepp D."/>
            <person name="Hassan Y.I."/>
            <person name="Li X.-Z."/>
            <person name="Zhou T."/>
        </authorList>
    </citation>
    <scope>NUCLEOTIDE SEQUENCE [LARGE SCALE GENOMIC DNA]</scope>
    <source>
        <strain evidence="3 5">Cr7-05</strain>
    </source>
</reference>
<evidence type="ECO:0000313" key="4">
    <source>
        <dbReference type="EMBL" id="SFC74807.1"/>
    </source>
</evidence>
<evidence type="ECO:0000313" key="6">
    <source>
        <dbReference type="Proteomes" id="UP000182258"/>
    </source>
</evidence>
<name>A0A0F5PTN6_9HYPH</name>
<feature type="domain" description="Imm-5-like" evidence="2">
    <location>
        <begin position="4"/>
        <end position="126"/>
    </location>
</feature>
<proteinExistence type="predicted"/>
<reference evidence="4 6" key="2">
    <citation type="submission" date="2016-10" db="EMBL/GenBank/DDBJ databases">
        <authorList>
            <person name="de Groot N.N."/>
        </authorList>
    </citation>
    <scope>NUCLEOTIDE SEQUENCE [LARGE SCALE GENOMIC DNA]</scope>
    <source>
        <strain evidence="4 6">CGMCC 1.10210</strain>
    </source>
</reference>
<evidence type="ECO:0000259" key="2">
    <source>
        <dbReference type="Pfam" id="PF21805"/>
    </source>
</evidence>
<feature type="region of interest" description="Disordered" evidence="1">
    <location>
        <begin position="108"/>
        <end position="137"/>
    </location>
</feature>
<dbReference type="STRING" id="728005.SAMN04488059_11084"/>
<evidence type="ECO:0000313" key="5">
    <source>
        <dbReference type="Proteomes" id="UP000033519"/>
    </source>
</evidence>
<gene>
    <name evidence="4" type="ORF">SAMN04488059_11084</name>
    <name evidence="3" type="ORF">WH91_16600</name>
</gene>
<evidence type="ECO:0000313" key="3">
    <source>
        <dbReference type="EMBL" id="KKC31980.1"/>
    </source>
</evidence>
<dbReference type="InterPro" id="IPR048667">
    <property type="entry name" value="Imm5-like"/>
</dbReference>